<feature type="region of interest" description="Disordered" evidence="9">
    <location>
        <begin position="1484"/>
        <end position="1507"/>
    </location>
</feature>
<evidence type="ECO:0000259" key="10">
    <source>
        <dbReference type="PROSITE" id="PS50014"/>
    </source>
</evidence>
<evidence type="ECO:0000256" key="9">
    <source>
        <dbReference type="SAM" id="MobiDB-lite"/>
    </source>
</evidence>
<dbReference type="InterPro" id="IPR029071">
    <property type="entry name" value="Ubiquitin-like_domsf"/>
</dbReference>
<dbReference type="GO" id="GO:0016251">
    <property type="term" value="F:RNA polymerase II general transcription initiation factor activity"/>
    <property type="evidence" value="ECO:0007669"/>
    <property type="project" value="InterPro"/>
</dbReference>
<dbReference type="PANTHER" id="PTHR13900">
    <property type="entry name" value="TRANSCRIPTION INITIATION FACTOR TFIID"/>
    <property type="match status" value="1"/>
</dbReference>
<dbReference type="Pfam" id="PF15288">
    <property type="entry name" value="zf-CCHC_6"/>
    <property type="match status" value="1"/>
</dbReference>
<dbReference type="KEGG" id="mcha:111022226"/>
<dbReference type="CDD" id="cd17064">
    <property type="entry name" value="Ubl_TAFs_like"/>
    <property type="match status" value="1"/>
</dbReference>
<dbReference type="InterPro" id="IPR036741">
    <property type="entry name" value="TAFII-230_TBP-bd_sf"/>
</dbReference>
<dbReference type="SMART" id="SM00213">
    <property type="entry name" value="UBQ"/>
    <property type="match status" value="1"/>
</dbReference>
<dbReference type="Gene3D" id="1.20.920.10">
    <property type="entry name" value="Bromodomain-like"/>
    <property type="match status" value="1"/>
</dbReference>
<feature type="region of interest" description="Disordered" evidence="9">
    <location>
        <begin position="1628"/>
        <end position="1649"/>
    </location>
</feature>
<sequence length="1888" mass="214606">MDDDDYEDAGGGNRFLGFMFGNVDNSGDLDADYLDEDAKEHLDALADKLGSTLTDIDLSTKSAKTPSDAVEPDYDAKAEDAVDYEDIDEEYDGPEIEAAGEEDHLLPKKEYFSTEVSLATLEPTVSVFDDEDYDEDFEKVHDVINSSVEARTTHASDEKGECLEVAYEGEKSVADDDIQSASLNNEVITSSAEELLEETPEVQKKLLDEKAHTPLPVLCMENGMAILQFSEIFGVHDSLKKKEKRESRYCTRRDKYRSVDVSDIVEEDEEAFLHGFSQGVSCVKPASVVKDDTTMFNLDDPEFTKFGVVQGVDVMAARVDWRQKDNCCGAEPMKQVFAENISIGSNSLLFKKFYPLDQQNWEEGILWDNSPVLSKNSAGSCEVSGSDLEDSVSSDVEQQVSIQIVRSEHHIDPNDRRQRLSQHDLPLLEPFGSRKFSGPEEPFSPEMIYHPQMLRLESWKDVDGSCQSEGTRENFSEEHQSNAIRCFSKFSPKNRRMLEGSWLDKVLWESDEPIEKQKFIFDLEDEHMLFEISDEKESKYIQFHAGAMILTRSSMSVNGNSFEISGSGGQGGWRFVSNDKHYSNRKASQQLKSNSKKRSVHGVKVFHSKPAMMLQTMKLKLSNKELANFHRPKASWYPHDNEMAVRELQKLPTQGPMKIILKSLGGKGSKLFVDSEETVSALMAKASKKLDMKSSEIVKVFYSGKELEREKSLAAQNVQPNSLLHLVRSKIFVMPWTQHLRGDSKSVRSPGAFKKKSDLSVKDGHVFLMEYCEERPLLLGNIGMGARLCTYYQKSSPDDQTGALLRNGGDSLGHVIVLEPSDKSPYIGDIKGGSVQASLETNMYRSPIFPHKVPMTDYILVRSAKGKLSLRRIDRNFAVGQQEPLMEVFSPGTKSLQMFMMNRLTLYIFREFLAAEKRRRLPYIRVDELPSQFPYLSETVIRKKLKEYALQQKSSNGQTILIKKRNASISLKKDAVTPEDVCKYESMQAGLYRLKHLGITEVHPSAISSAMSRLPDEAITLAAASHIERELQITPWNLSSNFVACTTQGKENIERLEITGVGDPSGRGLGFSYVRSVPKAPISNASLKKKAASSRGSSAVTGTDADLRRLSMDAAKEVLLKFDVSEEQIAKLTRWHRIAMIRRLSSEQAASGVQVDPTTISKYARGQRMSFLQLQRQTREKCQEIWERQIQSLSTSDGAENESDSEGNSDLDSFAGDLENLLDAEEFEDEVDTFEIRHEKTDGVKGLKMRRRPSIAQTEEEIEDEVAEATELCRLLMDDEAERRRKKKKNKVMGEAILVPGLQASFGHEIPQQTRHLVSIAQPDIAYTSKENIRDQKEVESIINRKDKSGKFKPMKKNYSSEMSLLNKKLKISGDKVKNFKEKKSARESFVCGKCGQFGHMRTNKNCPKYGEDMETPETTDQEKVSIKLNTVDPSSQSHQKAHTKKVTPKTITKISTTETFEGEKSTLMAKMLPVKFKCSSSEKLSDNLSPGVPQTSDLPFNSDNETGKSVVKVNKITFSKKRNEDIQFESHKPSIVIRPPDAKKVYAEAHKPSIVIRPPTSIDRDRMEFPRRSATVVRSPAETKREKLNKKLIIKRPKEVIDLDQMGFDASAGMQYRKTKRIVELSSFENHTRPGSMSSAESGKKKVREDQIWWEKQERQKNEERLREEKARRVYKEEMRMRDEQEKLAEIRRFEASIRSDKEEEERIKAKKKKKKRIPEIMDDYMEDPRSRQRIPERDRVVKRKPIELGRHGAEHASSTKRRRGGEVGLSNILERIVEALKDNFEISYLFLKPVSKKEAPDYLDIIERPMDLSTIREKVRKLEYKTRDEFRTDVWQIMYNAHMYNDGRNPGIPPLADKLLMHCDNLLNENDDELTEAEIGIEYRDS</sequence>
<dbReference type="PROSITE" id="PS50014">
    <property type="entry name" value="BROMODOMAIN_2"/>
    <property type="match status" value="1"/>
</dbReference>
<evidence type="ECO:0000256" key="8">
    <source>
        <dbReference type="PROSITE-ProRule" id="PRU00035"/>
    </source>
</evidence>
<dbReference type="Gene3D" id="3.10.20.90">
    <property type="entry name" value="Phosphatidylinositol 3-kinase Catalytic Subunit, Chain A, domain 1"/>
    <property type="match status" value="1"/>
</dbReference>
<keyword evidence="6" id="KW-0539">Nucleus</keyword>
<dbReference type="GO" id="GO:0004402">
    <property type="term" value="F:histone acetyltransferase activity"/>
    <property type="evidence" value="ECO:0007669"/>
    <property type="project" value="InterPro"/>
</dbReference>
<dbReference type="InterPro" id="IPR041670">
    <property type="entry name" value="Znf-CCHC_6"/>
</dbReference>
<evidence type="ECO:0000256" key="1">
    <source>
        <dbReference type="ARBA" id="ARBA00004123"/>
    </source>
</evidence>
<dbReference type="Pfam" id="PF09247">
    <property type="entry name" value="TBP-binding"/>
    <property type="match status" value="1"/>
</dbReference>
<dbReference type="FunFam" id="3.10.20.90:FF:000223">
    <property type="entry name" value="Transcription initiation factor TFIID subunit 1"/>
    <property type="match status" value="1"/>
</dbReference>
<dbReference type="PROSITE" id="PS50053">
    <property type="entry name" value="UBIQUITIN_2"/>
    <property type="match status" value="1"/>
</dbReference>
<name>A0A6J1DM24_MOMCH</name>
<keyword evidence="12" id="KW-1185">Reference proteome</keyword>
<evidence type="ECO:0000256" key="4">
    <source>
        <dbReference type="ARBA" id="ARBA00023117"/>
    </source>
</evidence>
<evidence type="ECO:0000256" key="6">
    <source>
        <dbReference type="ARBA" id="ARBA00023242"/>
    </source>
</evidence>
<dbReference type="InterPro" id="IPR036427">
    <property type="entry name" value="Bromodomain-like_sf"/>
</dbReference>
<dbReference type="InterPro" id="IPR022591">
    <property type="entry name" value="TAF1_HAT_dom"/>
</dbReference>
<evidence type="ECO:0000313" key="13">
    <source>
        <dbReference type="RefSeq" id="XP_022155093.1"/>
    </source>
</evidence>
<dbReference type="GO" id="GO:0017025">
    <property type="term" value="F:TBP-class protein binding"/>
    <property type="evidence" value="ECO:0007669"/>
    <property type="project" value="InterPro"/>
</dbReference>
<evidence type="ECO:0000256" key="3">
    <source>
        <dbReference type="ARBA" id="ARBA00023015"/>
    </source>
</evidence>
<protein>
    <recommendedName>
        <fullName evidence="7">Transcription initiation factor TFIID subunit 1</fullName>
    </recommendedName>
</protein>
<organism evidence="12 13">
    <name type="scientific">Momordica charantia</name>
    <name type="common">Bitter gourd</name>
    <name type="synonym">Balsam pear</name>
    <dbReference type="NCBI Taxonomy" id="3673"/>
    <lineage>
        <taxon>Eukaryota</taxon>
        <taxon>Viridiplantae</taxon>
        <taxon>Streptophyta</taxon>
        <taxon>Embryophyta</taxon>
        <taxon>Tracheophyta</taxon>
        <taxon>Spermatophyta</taxon>
        <taxon>Magnoliopsida</taxon>
        <taxon>eudicotyledons</taxon>
        <taxon>Gunneridae</taxon>
        <taxon>Pentapetalae</taxon>
        <taxon>rosids</taxon>
        <taxon>fabids</taxon>
        <taxon>Cucurbitales</taxon>
        <taxon>Cucurbitaceae</taxon>
        <taxon>Momordiceae</taxon>
        <taxon>Momordica</taxon>
    </lineage>
</organism>
<proteinExistence type="inferred from homology"/>
<dbReference type="PROSITE" id="PS00633">
    <property type="entry name" value="BROMODOMAIN_1"/>
    <property type="match status" value="1"/>
</dbReference>
<keyword evidence="5" id="KW-0804">Transcription</keyword>
<dbReference type="GeneID" id="111022226"/>
<evidence type="ECO:0000256" key="2">
    <source>
        <dbReference type="ARBA" id="ARBA00009064"/>
    </source>
</evidence>
<feature type="compositionally biased region" description="Acidic residues" evidence="9">
    <location>
        <begin position="1199"/>
        <end position="1209"/>
    </location>
</feature>
<feature type="domain" description="Ubiquitin-like" evidence="11">
    <location>
        <begin position="657"/>
        <end position="727"/>
    </location>
</feature>
<dbReference type="Pfam" id="PF12157">
    <property type="entry name" value="DUF3591"/>
    <property type="match status" value="1"/>
</dbReference>
<dbReference type="InterPro" id="IPR009067">
    <property type="entry name" value="TAF_II_230-bd"/>
</dbReference>
<dbReference type="OrthoDB" id="21449at2759"/>
<dbReference type="GO" id="GO:0005669">
    <property type="term" value="C:transcription factor TFIID complex"/>
    <property type="evidence" value="ECO:0007669"/>
    <property type="project" value="InterPro"/>
</dbReference>
<dbReference type="InterPro" id="IPR001487">
    <property type="entry name" value="Bromodomain"/>
</dbReference>
<accession>A0A6J1DM24</accession>
<dbReference type="SUPFAM" id="SSF47055">
    <property type="entry name" value="TAF(II)230 TBP-binding fragment"/>
    <property type="match status" value="1"/>
</dbReference>
<comment type="similarity">
    <text evidence="2">Belongs to the TAF1 family.</text>
</comment>
<evidence type="ECO:0000256" key="7">
    <source>
        <dbReference type="ARBA" id="ARBA00040102"/>
    </source>
</evidence>
<dbReference type="SUPFAM" id="SSF54236">
    <property type="entry name" value="Ubiquitin-like"/>
    <property type="match status" value="1"/>
</dbReference>
<keyword evidence="4 8" id="KW-0103">Bromodomain</keyword>
<dbReference type="PANTHER" id="PTHR13900:SF0">
    <property type="entry name" value="TRANSCRIPTION INITIATION FACTOR TFIID SUBUNIT 1"/>
    <property type="match status" value="1"/>
</dbReference>
<evidence type="ECO:0000259" key="11">
    <source>
        <dbReference type="PROSITE" id="PS50053"/>
    </source>
</evidence>
<gene>
    <name evidence="13" type="primary">LOC111022226</name>
</gene>
<dbReference type="GO" id="GO:0051123">
    <property type="term" value="P:RNA polymerase II preinitiation complex assembly"/>
    <property type="evidence" value="ECO:0007669"/>
    <property type="project" value="TreeGrafter"/>
</dbReference>
<dbReference type="Pfam" id="PF00240">
    <property type="entry name" value="ubiquitin"/>
    <property type="match status" value="1"/>
</dbReference>
<dbReference type="PRINTS" id="PR00503">
    <property type="entry name" value="BROMODOMAIN"/>
</dbReference>
<comment type="subcellular location">
    <subcellularLocation>
        <location evidence="1">Nucleus</location>
    </subcellularLocation>
</comment>
<dbReference type="Pfam" id="PF00439">
    <property type="entry name" value="Bromodomain"/>
    <property type="match status" value="1"/>
</dbReference>
<dbReference type="InterPro" id="IPR040240">
    <property type="entry name" value="TAF1"/>
</dbReference>
<keyword evidence="3" id="KW-0805">Transcription regulation</keyword>
<feature type="region of interest" description="Disordered" evidence="9">
    <location>
        <begin position="1192"/>
        <end position="1214"/>
    </location>
</feature>
<evidence type="ECO:0000256" key="5">
    <source>
        <dbReference type="ARBA" id="ARBA00023163"/>
    </source>
</evidence>
<evidence type="ECO:0000313" key="12">
    <source>
        <dbReference type="Proteomes" id="UP000504603"/>
    </source>
</evidence>
<feature type="domain" description="Bromo" evidence="10">
    <location>
        <begin position="1784"/>
        <end position="1854"/>
    </location>
</feature>
<dbReference type="SMART" id="SM00297">
    <property type="entry name" value="BROMO"/>
    <property type="match status" value="1"/>
</dbReference>
<dbReference type="RefSeq" id="XP_022155093.1">
    <property type="nucleotide sequence ID" value="XM_022299401.1"/>
</dbReference>
<dbReference type="Proteomes" id="UP000504603">
    <property type="component" value="Unplaced"/>
</dbReference>
<feature type="compositionally biased region" description="Polar residues" evidence="9">
    <location>
        <begin position="1484"/>
        <end position="1505"/>
    </location>
</feature>
<dbReference type="InterPro" id="IPR018359">
    <property type="entry name" value="Bromodomain_CS"/>
</dbReference>
<dbReference type="SUPFAM" id="SSF47370">
    <property type="entry name" value="Bromodomain"/>
    <property type="match status" value="1"/>
</dbReference>
<dbReference type="InterPro" id="IPR000626">
    <property type="entry name" value="Ubiquitin-like_dom"/>
</dbReference>
<reference evidence="13" key="1">
    <citation type="submission" date="2025-08" db="UniProtKB">
        <authorList>
            <consortium name="RefSeq"/>
        </authorList>
    </citation>
    <scope>IDENTIFICATION</scope>
    <source>
        <strain evidence="13">OHB3-1</strain>
    </source>
</reference>
<feature type="compositionally biased region" description="Polar residues" evidence="9">
    <location>
        <begin position="1628"/>
        <end position="1642"/>
    </location>
</feature>